<dbReference type="Pfam" id="PF14534">
    <property type="entry name" value="DUF4440"/>
    <property type="match status" value="1"/>
</dbReference>
<protein>
    <recommendedName>
        <fullName evidence="1">DUF4440 domain-containing protein</fullName>
    </recommendedName>
</protein>
<dbReference type="AlphaFoldDB" id="A0A132PE87"/>
<evidence type="ECO:0000259" key="1">
    <source>
        <dbReference type="Pfam" id="PF14534"/>
    </source>
</evidence>
<keyword evidence="3" id="KW-1185">Reference proteome</keyword>
<accession>A0A132PE87</accession>
<gene>
    <name evidence="2" type="ORF">AFM11_29870</name>
</gene>
<reference evidence="2 3" key="1">
    <citation type="submission" date="2015-07" db="EMBL/GenBank/DDBJ databases">
        <title>A draft genome sequence of Mycobacterium wolinskyi.</title>
        <authorList>
            <person name="de Man T.J."/>
            <person name="Perry K.A."/>
            <person name="Coulliette A.D."/>
            <person name="Jensen B."/>
            <person name="Toney N.C."/>
            <person name="Limbago B.M."/>
            <person name="Noble-Wang J."/>
        </authorList>
    </citation>
    <scope>NUCLEOTIDE SEQUENCE [LARGE SCALE GENOMIC DNA]</scope>
    <source>
        <strain evidence="2 3">CDC_01</strain>
    </source>
</reference>
<evidence type="ECO:0000313" key="2">
    <source>
        <dbReference type="EMBL" id="KWX20604.1"/>
    </source>
</evidence>
<dbReference type="SUPFAM" id="SSF54427">
    <property type="entry name" value="NTF2-like"/>
    <property type="match status" value="1"/>
</dbReference>
<dbReference type="NCBIfam" id="TIGR02246">
    <property type="entry name" value="SgcJ/EcaC family oxidoreductase"/>
    <property type="match status" value="1"/>
</dbReference>
<evidence type="ECO:0000313" key="3">
    <source>
        <dbReference type="Proteomes" id="UP000070612"/>
    </source>
</evidence>
<dbReference type="InterPro" id="IPR032710">
    <property type="entry name" value="NTF2-like_dom_sf"/>
</dbReference>
<dbReference type="Gene3D" id="3.10.450.50">
    <property type="match status" value="1"/>
</dbReference>
<dbReference type="EMBL" id="LGTW01000026">
    <property type="protein sequence ID" value="KWX20604.1"/>
    <property type="molecule type" value="Genomic_DNA"/>
</dbReference>
<feature type="domain" description="DUF4440" evidence="1">
    <location>
        <begin position="9"/>
        <end position="123"/>
    </location>
</feature>
<name>A0A132PE87_9MYCO</name>
<organism evidence="2 3">
    <name type="scientific">Mycolicibacterium wolinskyi</name>
    <dbReference type="NCBI Taxonomy" id="59750"/>
    <lineage>
        <taxon>Bacteria</taxon>
        <taxon>Bacillati</taxon>
        <taxon>Actinomycetota</taxon>
        <taxon>Actinomycetes</taxon>
        <taxon>Mycobacteriales</taxon>
        <taxon>Mycobacteriaceae</taxon>
        <taxon>Mycolicibacterium</taxon>
    </lineage>
</organism>
<dbReference type="RefSeq" id="WP_067856594.1">
    <property type="nucleotide sequence ID" value="NZ_LGTW01000026.1"/>
</dbReference>
<dbReference type="PATRIC" id="fig|59750.3.peg.3866"/>
<dbReference type="InterPro" id="IPR027843">
    <property type="entry name" value="DUF4440"/>
</dbReference>
<dbReference type="STRING" id="59750.AWC31_25210"/>
<dbReference type="Proteomes" id="UP000070612">
    <property type="component" value="Unassembled WGS sequence"/>
</dbReference>
<comment type="caution">
    <text evidence="2">The sequence shown here is derived from an EMBL/GenBank/DDBJ whole genome shotgun (WGS) entry which is preliminary data.</text>
</comment>
<proteinExistence type="predicted"/>
<dbReference type="InterPro" id="IPR011944">
    <property type="entry name" value="Steroid_delta5-4_isomerase"/>
</dbReference>
<sequence length="134" mass="15202">MNAKDEQDIKAVIAATTDLWIAHDMDRWGEYFTDDSDFVAHSGRWWTSRDDNVAGHKDVPESVVAQKRNYRQQVVSVANVAPGVVLVHTHWSWPDHVQPGADAQDRSGIITYVMVKRNGQWLIRAAHNTRVSQP</sequence>